<dbReference type="Gene3D" id="3.80.10.10">
    <property type="entry name" value="Ribonuclease Inhibitor"/>
    <property type="match status" value="2"/>
</dbReference>
<feature type="compositionally biased region" description="Basic and acidic residues" evidence="3">
    <location>
        <begin position="27"/>
        <end position="50"/>
    </location>
</feature>
<evidence type="ECO:0000256" key="4">
    <source>
        <dbReference type="SAM" id="Phobius"/>
    </source>
</evidence>
<evidence type="ECO:0000313" key="5">
    <source>
        <dbReference type="EMBL" id="CAE0252478.1"/>
    </source>
</evidence>
<name>A0A7S3DBD5_9EUKA</name>
<feature type="region of interest" description="Disordered" evidence="3">
    <location>
        <begin position="1"/>
        <end position="70"/>
    </location>
</feature>
<dbReference type="AlphaFoldDB" id="A0A7S3DBD5"/>
<sequence>MSGRSQGEGIDAPPPPPSAVEGSEVGEGERRKEKEKGKERPKSAYKEKSARLRAQIKARRAQSPTSQDEVKWEVFATADAPPQRQSLAADCSEEDMYTVQCKSDSGGDNGGSASSESEAKLVELKYPKSQLCLSPVLKTMLDAESQFKESESKVVQFVDVQQCIVQLAFSYLELEYFNPGVDFHFEVKAEHAFDLLNFAHFLNAQKLTTLCCQMVGHYIVDVPALNELSEDLLHEILPHCSALDLVEVERNPDFFPPSYSTMWIWERLYHTFLENTSRLDRVLFMPELIEKIKPSAKEQYGCLYVQDKVNAESTRRKEELIDAVDLFGDLVFQLQARDYLVKMLGGVEKMIERFPNIHSLDLNSSNLGTPEKMQNLAEALLARTPFLTYLELSSCNITSSSLLAFFEVILAADPASAPPLLELSLALNKIGPKGASAVASYLGSIQGRGLQVVDLNLNPIGEVGFTHIMYGVGLQKKRITMGNSGGEEGERGGGGEGGVKELLLHGCDITMPVYPHYLCEAMHTSDVEKLLLSQNPFRKGAPPLEPGTWVNEGSDVVRRNYSTTTHLSKDRKAKWKLPTADEKESAEMAADFVPILLRDSDMRLDGERELTASFFTHLPHNLKHLDLSSCRLSEPELRSLVGVLGEEIHSLESLNLHSNPAQASYSRPLSKIILSNPHLSVLNVSNTAVGSEDFEMVEEAIARSHSLSNLNMSYCGIDSGRVEALLERLINATLSVCDVLPYLRCASACLYLTTTTPLLLVHILPFYFALTRIRNFRITHMFAFLLFCPHFFHMYVYLFYLCMHITNLRISTTLLIYLPQLGHALHPNRVHTR</sequence>
<dbReference type="GO" id="GO:0006913">
    <property type="term" value="P:nucleocytoplasmic transport"/>
    <property type="evidence" value="ECO:0007669"/>
    <property type="project" value="TreeGrafter"/>
</dbReference>
<dbReference type="InterPro" id="IPR001611">
    <property type="entry name" value="Leu-rich_rpt"/>
</dbReference>
<keyword evidence="4" id="KW-1133">Transmembrane helix</keyword>
<dbReference type="SUPFAM" id="SSF54695">
    <property type="entry name" value="POZ domain"/>
    <property type="match status" value="1"/>
</dbReference>
<dbReference type="Pfam" id="PF00560">
    <property type="entry name" value="LRR_1"/>
    <property type="match status" value="1"/>
</dbReference>
<dbReference type="InterPro" id="IPR027038">
    <property type="entry name" value="RanGap"/>
</dbReference>
<dbReference type="SUPFAM" id="SSF52047">
    <property type="entry name" value="RNI-like"/>
    <property type="match status" value="1"/>
</dbReference>
<dbReference type="GO" id="GO:0048471">
    <property type="term" value="C:perinuclear region of cytoplasm"/>
    <property type="evidence" value="ECO:0007669"/>
    <property type="project" value="TreeGrafter"/>
</dbReference>
<dbReference type="Pfam" id="PF13516">
    <property type="entry name" value="LRR_6"/>
    <property type="match status" value="2"/>
</dbReference>
<keyword evidence="4" id="KW-0472">Membrane</keyword>
<feature type="transmembrane region" description="Helical" evidence="4">
    <location>
        <begin position="750"/>
        <end position="770"/>
    </location>
</feature>
<dbReference type="GO" id="GO:0003723">
    <property type="term" value="F:RNA binding"/>
    <property type="evidence" value="ECO:0007669"/>
    <property type="project" value="InterPro"/>
</dbReference>
<dbReference type="PANTHER" id="PTHR24113:SF15">
    <property type="entry name" value="NACHT DOMAIN-CONTAINING PROTEIN"/>
    <property type="match status" value="1"/>
</dbReference>
<dbReference type="InterPro" id="IPR011333">
    <property type="entry name" value="SKP1/BTB/POZ_sf"/>
</dbReference>
<organism evidence="5">
    <name type="scientific">Palpitomonas bilix</name>
    <dbReference type="NCBI Taxonomy" id="652834"/>
    <lineage>
        <taxon>Eukaryota</taxon>
        <taxon>Eukaryota incertae sedis</taxon>
    </lineage>
</organism>
<dbReference type="GO" id="GO:0005829">
    <property type="term" value="C:cytosol"/>
    <property type="evidence" value="ECO:0007669"/>
    <property type="project" value="TreeGrafter"/>
</dbReference>
<dbReference type="Gene3D" id="3.30.710.10">
    <property type="entry name" value="Potassium Channel Kv1.1, Chain A"/>
    <property type="match status" value="1"/>
</dbReference>
<keyword evidence="1" id="KW-0677">Repeat</keyword>
<dbReference type="CDD" id="cd14733">
    <property type="entry name" value="BACK"/>
    <property type="match status" value="1"/>
</dbReference>
<dbReference type="PANTHER" id="PTHR24113">
    <property type="entry name" value="RAN GTPASE-ACTIVATING PROTEIN 1"/>
    <property type="match status" value="1"/>
</dbReference>
<proteinExistence type="predicted"/>
<dbReference type="InterPro" id="IPR032675">
    <property type="entry name" value="LRR_dom_sf"/>
</dbReference>
<dbReference type="GO" id="GO:0005634">
    <property type="term" value="C:nucleus"/>
    <property type="evidence" value="ECO:0007669"/>
    <property type="project" value="TreeGrafter"/>
</dbReference>
<protein>
    <submittedName>
        <fullName evidence="5">Uncharacterized protein</fullName>
    </submittedName>
</protein>
<dbReference type="GO" id="GO:0005096">
    <property type="term" value="F:GTPase activator activity"/>
    <property type="evidence" value="ECO:0007669"/>
    <property type="project" value="InterPro"/>
</dbReference>
<gene>
    <name evidence="5" type="ORF">PBIL07802_LOCUS14705</name>
</gene>
<evidence type="ECO:0000256" key="1">
    <source>
        <dbReference type="ARBA" id="ARBA00022737"/>
    </source>
</evidence>
<evidence type="ECO:0000256" key="3">
    <source>
        <dbReference type="SAM" id="MobiDB-lite"/>
    </source>
</evidence>
<dbReference type="GO" id="GO:0031267">
    <property type="term" value="F:small GTPase binding"/>
    <property type="evidence" value="ECO:0007669"/>
    <property type="project" value="TreeGrafter"/>
</dbReference>
<accession>A0A7S3DBD5</accession>
<feature type="transmembrane region" description="Helical" evidence="4">
    <location>
        <begin position="782"/>
        <end position="801"/>
    </location>
</feature>
<feature type="repeat" description="Pumilio" evidence="2">
    <location>
        <begin position="287"/>
        <end position="322"/>
    </location>
</feature>
<reference evidence="5" key="1">
    <citation type="submission" date="2021-01" db="EMBL/GenBank/DDBJ databases">
        <authorList>
            <person name="Corre E."/>
            <person name="Pelletier E."/>
            <person name="Niang G."/>
            <person name="Scheremetjew M."/>
            <person name="Finn R."/>
            <person name="Kale V."/>
            <person name="Holt S."/>
            <person name="Cochrane G."/>
            <person name="Meng A."/>
            <person name="Brown T."/>
            <person name="Cohen L."/>
        </authorList>
    </citation>
    <scope>NUCLEOTIDE SEQUENCE</scope>
    <source>
        <strain evidence="5">NIES-2562</strain>
    </source>
</reference>
<dbReference type="PROSITE" id="PS50302">
    <property type="entry name" value="PUM"/>
    <property type="match status" value="1"/>
</dbReference>
<evidence type="ECO:0000256" key="2">
    <source>
        <dbReference type="PROSITE-ProRule" id="PRU00317"/>
    </source>
</evidence>
<dbReference type="SMART" id="SM00368">
    <property type="entry name" value="LRR_RI"/>
    <property type="match status" value="5"/>
</dbReference>
<keyword evidence="4" id="KW-0812">Transmembrane</keyword>
<dbReference type="EMBL" id="HBIB01022519">
    <property type="protein sequence ID" value="CAE0252478.1"/>
    <property type="molecule type" value="Transcribed_RNA"/>
</dbReference>
<dbReference type="InterPro" id="IPR001313">
    <property type="entry name" value="Pumilio_RNA-bd_rpt"/>
</dbReference>